<dbReference type="EMBL" id="WCTL01000027">
    <property type="protein sequence ID" value="KAB4230285.1"/>
    <property type="molecule type" value="Genomic_DNA"/>
</dbReference>
<reference evidence="4" key="4">
    <citation type="submission" date="2022-10" db="EMBL/GenBank/DDBJ databases">
        <title>Human gut microbiome strain richness.</title>
        <authorList>
            <person name="Chen-Liaw A."/>
        </authorList>
    </citation>
    <scope>NUCLEOTIDE SEQUENCE</scope>
    <source>
        <strain evidence="4">A1_m1001262Bd0_191120</strain>
    </source>
</reference>
<dbReference type="Proteomes" id="UP000432488">
    <property type="component" value="Unassembled WGS sequence"/>
</dbReference>
<dbReference type="Proteomes" id="UP001218502">
    <property type="component" value="Unassembled WGS sequence"/>
</dbReference>
<protein>
    <submittedName>
        <fullName evidence="3">Uncharacterized protein</fullName>
    </submittedName>
</protein>
<organism evidence="3 8">
    <name type="scientific">Bacteroides uniformis</name>
    <dbReference type="NCBI Taxonomy" id="820"/>
    <lineage>
        <taxon>Bacteria</taxon>
        <taxon>Pseudomonadati</taxon>
        <taxon>Bacteroidota</taxon>
        <taxon>Bacteroidia</taxon>
        <taxon>Bacteroidales</taxon>
        <taxon>Bacteroidaceae</taxon>
        <taxon>Bacteroides</taxon>
    </lineage>
</organism>
<dbReference type="RefSeq" id="WP_061411836.1">
    <property type="nucleotide sequence ID" value="NZ_BAABYI010000001.1"/>
</dbReference>
<evidence type="ECO:0000313" key="3">
    <source>
        <dbReference type="EMBL" id="KAB4230285.1"/>
    </source>
</evidence>
<sequence>MKQRRNRSESNYKRAKINSWCRLLEKDFDWDYTFLLEIERKKIIEMYEYFKKCTRSDKMPIVARDLQLCIGLLDIVLEKDNLQLEFSGMKTMRRDDGMYEMVESPHIIACRNLYINTKNASRFCLFNFPTDDYDIEIIHKEELRRYKAWYLYNKIRTYKLFSWWD</sequence>
<accession>A0A139K830</accession>
<dbReference type="EMBL" id="BQNL01000001">
    <property type="protein sequence ID" value="GKH14681.1"/>
    <property type="molecule type" value="Genomic_DNA"/>
</dbReference>
<evidence type="ECO:0000313" key="6">
    <source>
        <dbReference type="Proteomes" id="UP000260844"/>
    </source>
</evidence>
<reference evidence="7 8" key="2">
    <citation type="journal article" date="2019" name="Nat. Med.">
        <title>A library of human gut bacterial isolates paired with longitudinal multiomics data enables mechanistic microbiome research.</title>
        <authorList>
            <person name="Poyet M."/>
            <person name="Groussin M."/>
            <person name="Gibbons S.M."/>
            <person name="Avila-Pacheco J."/>
            <person name="Jiang X."/>
            <person name="Kearney S.M."/>
            <person name="Perrotta A.R."/>
            <person name="Berdy B."/>
            <person name="Zhao S."/>
            <person name="Lieberman T.D."/>
            <person name="Swanson P.K."/>
            <person name="Smith M."/>
            <person name="Roesemann S."/>
            <person name="Alexander J.E."/>
            <person name="Rich S.A."/>
            <person name="Livny J."/>
            <person name="Vlamakis H."/>
            <person name="Clish C."/>
            <person name="Bullock K."/>
            <person name="Deik A."/>
            <person name="Scott J."/>
            <person name="Pierce K.A."/>
            <person name="Xavier R.J."/>
            <person name="Alm E.J."/>
        </authorList>
    </citation>
    <scope>NUCLEOTIDE SEQUENCE [LARGE SCALE GENOMIC DNA]</scope>
    <source>
        <strain evidence="2 7">BIOML-A42</strain>
        <strain evidence="3 8">BIOML-A5</strain>
    </source>
</reference>
<name>A0A139K830_BACUN</name>
<proteinExistence type="predicted"/>
<evidence type="ECO:0000313" key="7">
    <source>
        <dbReference type="Proteomes" id="UP000432488"/>
    </source>
</evidence>
<dbReference type="Proteomes" id="UP000260844">
    <property type="component" value="Unassembled WGS sequence"/>
</dbReference>
<dbReference type="EMBL" id="JAQNQY010000034">
    <property type="protein sequence ID" value="MDC1754576.1"/>
    <property type="molecule type" value="Genomic_DNA"/>
</dbReference>
<evidence type="ECO:0000313" key="8">
    <source>
        <dbReference type="Proteomes" id="UP000462376"/>
    </source>
</evidence>
<evidence type="ECO:0000313" key="1">
    <source>
        <dbReference type="EMBL" id="GKH14681.1"/>
    </source>
</evidence>
<dbReference type="EMBL" id="QSPV01000023">
    <property type="protein sequence ID" value="RGJ89477.1"/>
    <property type="molecule type" value="Genomic_DNA"/>
</dbReference>
<dbReference type="EMBL" id="WCUV01000021">
    <property type="protein sequence ID" value="KAB4086926.1"/>
    <property type="molecule type" value="Genomic_DNA"/>
</dbReference>
<comment type="caution">
    <text evidence="3">The sequence shown here is derived from an EMBL/GenBank/DDBJ whole genome shotgun (WGS) entry which is preliminary data.</text>
</comment>
<evidence type="ECO:0000313" key="5">
    <source>
        <dbReference type="EMBL" id="RGJ89477.1"/>
    </source>
</evidence>
<reference evidence="5 6" key="1">
    <citation type="submission" date="2018-08" db="EMBL/GenBank/DDBJ databases">
        <title>A genome reference for cultivated species of the human gut microbiota.</title>
        <authorList>
            <person name="Zou Y."/>
            <person name="Xue W."/>
            <person name="Luo G."/>
        </authorList>
    </citation>
    <scope>NUCLEOTIDE SEQUENCE [LARGE SCALE GENOMIC DNA]</scope>
    <source>
        <strain evidence="5 6">TM04-30</strain>
    </source>
</reference>
<evidence type="ECO:0000313" key="4">
    <source>
        <dbReference type="EMBL" id="MDC1754576.1"/>
    </source>
</evidence>
<dbReference type="AlphaFoldDB" id="A0A139K830"/>
<gene>
    <name evidence="1" type="ORF">CE91St12_28910</name>
    <name evidence="5" type="ORF">DXD40_18150</name>
    <name evidence="3" type="ORF">GAP47_19545</name>
    <name evidence="2" type="ORF">GAQ56_20745</name>
    <name evidence="4" type="ORF">POY80_19255</name>
</gene>
<dbReference type="Proteomes" id="UP001055048">
    <property type="component" value="Unassembled WGS sequence"/>
</dbReference>
<dbReference type="Proteomes" id="UP000462376">
    <property type="component" value="Unassembled WGS sequence"/>
</dbReference>
<evidence type="ECO:0000313" key="2">
    <source>
        <dbReference type="EMBL" id="KAB4086926.1"/>
    </source>
</evidence>
<reference evidence="1" key="3">
    <citation type="submission" date="2022-01" db="EMBL/GenBank/DDBJ databases">
        <title>Novel bile acid biosynthetic pathways are enriched in the microbiome of centenarians.</title>
        <authorList>
            <person name="Sato Y."/>
            <person name="Atarashi K."/>
            <person name="Plichta R.D."/>
            <person name="Arai Y."/>
            <person name="Sasajima S."/>
            <person name="Kearney M.S."/>
            <person name="Suda W."/>
            <person name="Takeshita K."/>
            <person name="Sasaki T."/>
            <person name="Okamoto S."/>
            <person name="Skelly N.A."/>
            <person name="Okamura Y."/>
            <person name="Vlamakis H."/>
            <person name="Li Y."/>
            <person name="Tanoue T."/>
            <person name="Takei H."/>
            <person name="Nittono H."/>
            <person name="Narushima S."/>
            <person name="Irie J."/>
            <person name="Itoh H."/>
            <person name="Moriya K."/>
            <person name="Sugiura Y."/>
            <person name="Suematsu M."/>
            <person name="Moritoki N."/>
            <person name="Shibata S."/>
            <person name="Littman R.D."/>
            <person name="Fischbach A.M."/>
            <person name="Uwamino Y."/>
            <person name="Inoue T."/>
            <person name="Honda A."/>
            <person name="Hattori M."/>
            <person name="Murai T."/>
            <person name="Xavier J.R."/>
            <person name="Hirose N."/>
            <person name="Honda K."/>
        </authorList>
    </citation>
    <scope>NUCLEOTIDE SEQUENCE</scope>
    <source>
        <strain evidence="1">CE91-St12</strain>
    </source>
</reference>